<dbReference type="EMBL" id="CM040461">
    <property type="protein sequence ID" value="MCI4381172.1"/>
    <property type="molecule type" value="Genomic_DNA"/>
</dbReference>
<evidence type="ECO:0000313" key="2">
    <source>
        <dbReference type="Proteomes" id="UP000829447"/>
    </source>
</evidence>
<dbReference type="Proteomes" id="UP000829447">
    <property type="component" value="Linkage Group LG8"/>
</dbReference>
<proteinExistence type="predicted"/>
<comment type="caution">
    <text evidence="1">The sequence shown here is derived from an EMBL/GenBank/DDBJ whole genome shotgun (WGS) entry which is preliminary data.</text>
</comment>
<sequence>MVALRPCGQRSDLHTTALNSTPEQYTPSGTCCYCRILCSAEVCSVCLWFFDSKLLYVLHISCFRAFSCGCTTCLCRFDFISRWRWIWRISLKHRA</sequence>
<gene>
    <name evidence="1" type="ORF">PGIGA_G00248580</name>
</gene>
<keyword evidence="2" id="KW-1185">Reference proteome</keyword>
<evidence type="ECO:0000313" key="1">
    <source>
        <dbReference type="EMBL" id="MCI4381172.1"/>
    </source>
</evidence>
<reference evidence="1 2" key="1">
    <citation type="journal article" date="2022" name="bioRxiv">
        <title>An ancient truncated duplication of the anti-Mullerian hormone receptor type 2 gene is a potential conserved master sex determinant in the Pangasiidae catfish family.</title>
        <authorList>
            <person name="Wen M."/>
            <person name="Pan Q."/>
            <person name="Jouanno E."/>
            <person name="Montfort J."/>
            <person name="Zahm M."/>
            <person name="Cabau C."/>
            <person name="Klopp C."/>
            <person name="Iampietro C."/>
            <person name="Roques C."/>
            <person name="Bouchez O."/>
            <person name="Castinel A."/>
            <person name="Donnadieu C."/>
            <person name="Parrinello H."/>
            <person name="Poncet C."/>
            <person name="Belmonte E."/>
            <person name="Gautier V."/>
            <person name="Avarre J.-C."/>
            <person name="Dugue R."/>
            <person name="Gustiano R."/>
            <person name="Ha T.T.T."/>
            <person name="Campet M."/>
            <person name="Sriphairoj K."/>
            <person name="Ribolli J."/>
            <person name="de Almeida F.L."/>
            <person name="Desvignes T."/>
            <person name="Postlethwait J.H."/>
            <person name="Bucao C.F."/>
            <person name="Robinson-Rechavi M."/>
            <person name="Bobe J."/>
            <person name="Herpin A."/>
            <person name="Guiguen Y."/>
        </authorList>
    </citation>
    <scope>NUCLEOTIDE SEQUENCE [LARGE SCALE GENOMIC DNA]</scope>
    <source>
        <strain evidence="1">YG-Dec2019</strain>
    </source>
</reference>
<organism evidence="1 2">
    <name type="scientific">Pangasianodon gigas</name>
    <name type="common">Mekong giant catfish</name>
    <name type="synonym">Pangasius gigas</name>
    <dbReference type="NCBI Taxonomy" id="30993"/>
    <lineage>
        <taxon>Eukaryota</taxon>
        <taxon>Metazoa</taxon>
        <taxon>Chordata</taxon>
        <taxon>Craniata</taxon>
        <taxon>Vertebrata</taxon>
        <taxon>Euteleostomi</taxon>
        <taxon>Actinopterygii</taxon>
        <taxon>Neopterygii</taxon>
        <taxon>Teleostei</taxon>
        <taxon>Ostariophysi</taxon>
        <taxon>Siluriformes</taxon>
        <taxon>Pangasiidae</taxon>
        <taxon>Pangasianodon</taxon>
    </lineage>
</organism>
<protein>
    <submittedName>
        <fullName evidence="1">Uncharacterized protein</fullName>
    </submittedName>
</protein>
<name>A0ACC5WQ63_PANGG</name>
<accession>A0ACC5WQ63</accession>